<protein>
    <submittedName>
        <fullName evidence="1">Uncharacterized protein</fullName>
    </submittedName>
</protein>
<organism evidence="1 2">
    <name type="scientific">Halomarina oriensis</name>
    <dbReference type="NCBI Taxonomy" id="671145"/>
    <lineage>
        <taxon>Archaea</taxon>
        <taxon>Methanobacteriati</taxon>
        <taxon>Methanobacteriota</taxon>
        <taxon>Stenosarchaea group</taxon>
        <taxon>Halobacteria</taxon>
        <taxon>Halobacteriales</taxon>
        <taxon>Natronomonadaceae</taxon>
        <taxon>Halomarina</taxon>
    </lineage>
</organism>
<gene>
    <name evidence="1" type="ORF">GQS65_11040</name>
</gene>
<evidence type="ECO:0000313" key="1">
    <source>
        <dbReference type="EMBL" id="MWG35016.1"/>
    </source>
</evidence>
<proteinExistence type="predicted"/>
<name>A0A6B0GJC6_9EURY</name>
<sequence length="118" mass="13431">MFPTNRHYGLQRLDDDLLRVLLTRRFDRPERVMVVILDLSNPDDEWRANPHSPETVLWSDRDYGGGDLPLETSGDGAAYEPMRALRDSAVVEGNGRTYPYYAVAGEQGMAGAEIYERR</sequence>
<accession>A0A6B0GJC6</accession>
<dbReference type="AlphaFoldDB" id="A0A6B0GJC6"/>
<dbReference type="Proteomes" id="UP000451471">
    <property type="component" value="Unassembled WGS sequence"/>
</dbReference>
<dbReference type="RefSeq" id="WP_158204710.1">
    <property type="nucleotide sequence ID" value="NZ_WSZK01000016.1"/>
</dbReference>
<reference evidence="1 2" key="1">
    <citation type="submission" date="2019-12" db="EMBL/GenBank/DDBJ databases">
        <title>Halocatena pleomorpha gen. nov. sp. nov., an extremely halophilic archaeon of family Halobacteriaceae isolated from saltpan soil.</title>
        <authorList>
            <person name="Pal Y."/>
            <person name="Verma A."/>
            <person name="Krishnamurthi S."/>
            <person name="Kumar P."/>
        </authorList>
    </citation>
    <scope>NUCLEOTIDE SEQUENCE [LARGE SCALE GENOMIC DNA]</scope>
    <source>
        <strain evidence="1 2">JCM 16495</strain>
    </source>
</reference>
<comment type="caution">
    <text evidence="1">The sequence shown here is derived from an EMBL/GenBank/DDBJ whole genome shotgun (WGS) entry which is preliminary data.</text>
</comment>
<dbReference type="EMBL" id="WSZK01000016">
    <property type="protein sequence ID" value="MWG35016.1"/>
    <property type="molecule type" value="Genomic_DNA"/>
</dbReference>
<evidence type="ECO:0000313" key="2">
    <source>
        <dbReference type="Proteomes" id="UP000451471"/>
    </source>
</evidence>
<keyword evidence="2" id="KW-1185">Reference proteome</keyword>